<protein>
    <submittedName>
        <fullName evidence="1">Uncharacterized protein</fullName>
    </submittedName>
</protein>
<gene>
    <name evidence="1" type="ORF">SCAL_000712</name>
</gene>
<keyword evidence="2" id="KW-1185">Reference proteome</keyword>
<dbReference type="AlphaFoldDB" id="A0A1F2PAY3"/>
<dbReference type="EMBL" id="LYOS01000002">
    <property type="protein sequence ID" value="OFV68072.1"/>
    <property type="molecule type" value="Genomic_DNA"/>
</dbReference>
<dbReference type="Proteomes" id="UP000186940">
    <property type="component" value="Unassembled WGS sequence"/>
</dbReference>
<organism evidence="1 2">
    <name type="scientific">Candidatus Syntropharchaeum caldarium</name>
    <dbReference type="NCBI Taxonomy" id="1838285"/>
    <lineage>
        <taxon>Archaea</taxon>
        <taxon>Methanobacteriati</taxon>
        <taxon>Methanobacteriota</taxon>
        <taxon>Stenosarchaea group</taxon>
        <taxon>Methanomicrobia</taxon>
        <taxon>Methanosarcinales</taxon>
        <taxon>ANME-2 cluster</taxon>
        <taxon>Candidatus Syntropharchaeum</taxon>
    </lineage>
</organism>
<evidence type="ECO:0000313" key="1">
    <source>
        <dbReference type="EMBL" id="OFV68072.1"/>
    </source>
</evidence>
<sequence>MRTIFEEQFENVLDAAREGERRCLNASRWGGEPVLMVVDAALDSIGLSYFNIVVPRVKRFNERFIASGKITSFAELAKYTPDDPDLLRILNNRRAWNVATGVAEVLDGMRDENGFQSDLETLKSWAAATDHHRWKSDPVGKVKGVGINTFQYLRMQAGVDTSMPDKIIKRVIEREFGITARNDLSFIDEMEKLSKQIGYSQVFICWAIWLRESDMGRGEWEEI</sequence>
<reference evidence="1" key="1">
    <citation type="submission" date="2016-05" db="EMBL/GenBank/DDBJ databases">
        <title>Microbial consortia oxidize butane by reversing methanogenesis.</title>
        <authorList>
            <person name="Laso-Perez R."/>
            <person name="Richter M."/>
            <person name="Wegener G."/>
            <person name="Musat F."/>
        </authorList>
    </citation>
    <scope>NUCLEOTIDE SEQUENCE [LARGE SCALE GENOMIC DNA]</scope>
    <source>
        <strain evidence="1">BOX2</strain>
    </source>
</reference>
<evidence type="ECO:0000313" key="2">
    <source>
        <dbReference type="Proteomes" id="UP000186940"/>
    </source>
</evidence>
<comment type="caution">
    <text evidence="1">The sequence shown here is derived from an EMBL/GenBank/DDBJ whole genome shotgun (WGS) entry which is preliminary data.</text>
</comment>
<proteinExistence type="predicted"/>
<dbReference type="STRING" id="1838285.SCAL_000712"/>
<accession>A0A1F2PAY3</accession>
<name>A0A1F2PAY3_9EURY</name>